<evidence type="ECO:0000313" key="5">
    <source>
        <dbReference type="EMBL" id="CAH1200173.1"/>
    </source>
</evidence>
<dbReference type="InterPro" id="IPR018060">
    <property type="entry name" value="HTH_AraC"/>
</dbReference>
<keyword evidence="3" id="KW-0804">Transcription</keyword>
<dbReference type="InterPro" id="IPR018062">
    <property type="entry name" value="HTH_AraC-typ_CS"/>
</dbReference>
<evidence type="ECO:0000256" key="2">
    <source>
        <dbReference type="ARBA" id="ARBA00023125"/>
    </source>
</evidence>
<evidence type="ECO:0000259" key="4">
    <source>
        <dbReference type="PROSITE" id="PS01124"/>
    </source>
</evidence>
<sequence>MEGAILDMMQLVSVFIDDMNVDWQKAEEPTLTDMLILVTHGKVNYVVDGDPVHLEKGDFLYIRQGVKRAGTNAPDGPHVKYSSHFHLQTGQSSQEMKALSNVEPYRKVKAQQFDYVKQRFSTLAQHWFGQREHADIICTGIATELFGYFVQETSEERFGFAKLRLMREVQDYISAHYRDRIRIEELSRLVDRAPNYVTQTFKEVTGMTPITYLHHIRVHSARDLILNTRMTIGEISEYLGYSDQAHFNRVFKKIMGHPPSAVQREVQRGGLR</sequence>
<dbReference type="Gene3D" id="2.60.120.10">
    <property type="entry name" value="Jelly Rolls"/>
    <property type="match status" value="1"/>
</dbReference>
<accession>A0ABM9C017</accession>
<dbReference type="PROSITE" id="PS00041">
    <property type="entry name" value="HTH_ARAC_FAMILY_1"/>
    <property type="match status" value="1"/>
</dbReference>
<dbReference type="RefSeq" id="WP_236285959.1">
    <property type="nucleotide sequence ID" value="NZ_CAKMMW010000003.1"/>
</dbReference>
<evidence type="ECO:0000256" key="3">
    <source>
        <dbReference type="ARBA" id="ARBA00023163"/>
    </source>
</evidence>
<dbReference type="Proteomes" id="UP000838821">
    <property type="component" value="Unassembled WGS sequence"/>
</dbReference>
<keyword evidence="1" id="KW-0805">Transcription regulation</keyword>
<dbReference type="PANTHER" id="PTHR43280">
    <property type="entry name" value="ARAC-FAMILY TRANSCRIPTIONAL REGULATOR"/>
    <property type="match status" value="1"/>
</dbReference>
<evidence type="ECO:0000256" key="1">
    <source>
        <dbReference type="ARBA" id="ARBA00023015"/>
    </source>
</evidence>
<dbReference type="Pfam" id="PF12833">
    <property type="entry name" value="HTH_18"/>
    <property type="match status" value="1"/>
</dbReference>
<dbReference type="InterPro" id="IPR009057">
    <property type="entry name" value="Homeodomain-like_sf"/>
</dbReference>
<dbReference type="SUPFAM" id="SSF46689">
    <property type="entry name" value="Homeodomain-like"/>
    <property type="match status" value="2"/>
</dbReference>
<feature type="domain" description="HTH araC/xylS-type" evidence="4">
    <location>
        <begin position="167"/>
        <end position="265"/>
    </location>
</feature>
<keyword evidence="6" id="KW-1185">Reference proteome</keyword>
<dbReference type="PANTHER" id="PTHR43280:SF28">
    <property type="entry name" value="HTH-TYPE TRANSCRIPTIONAL ACTIVATOR RHAS"/>
    <property type="match status" value="1"/>
</dbReference>
<evidence type="ECO:0000313" key="6">
    <source>
        <dbReference type="Proteomes" id="UP000838821"/>
    </source>
</evidence>
<dbReference type="SMART" id="SM00342">
    <property type="entry name" value="HTH_ARAC"/>
    <property type="match status" value="1"/>
</dbReference>
<dbReference type="InterPro" id="IPR014710">
    <property type="entry name" value="RmlC-like_jellyroll"/>
</dbReference>
<reference evidence="5" key="1">
    <citation type="submission" date="2022-01" db="EMBL/GenBank/DDBJ databases">
        <authorList>
            <person name="Criscuolo A."/>
        </authorList>
    </citation>
    <scope>NUCLEOTIDE SEQUENCE</scope>
    <source>
        <strain evidence="5">CIP111891</strain>
    </source>
</reference>
<comment type="caution">
    <text evidence="5">The sequence shown here is derived from an EMBL/GenBank/DDBJ whole genome shotgun (WGS) entry which is preliminary data.</text>
</comment>
<keyword evidence="2" id="KW-0238">DNA-binding</keyword>
<dbReference type="Gene3D" id="1.10.10.60">
    <property type="entry name" value="Homeodomain-like"/>
    <property type="match status" value="2"/>
</dbReference>
<dbReference type="PROSITE" id="PS01124">
    <property type="entry name" value="HTH_ARAC_FAMILY_2"/>
    <property type="match status" value="1"/>
</dbReference>
<name>A0ABM9C017_9BACL</name>
<dbReference type="EMBL" id="CAKMMW010000003">
    <property type="protein sequence ID" value="CAH1200173.1"/>
    <property type="molecule type" value="Genomic_DNA"/>
</dbReference>
<dbReference type="InterPro" id="IPR037923">
    <property type="entry name" value="HTH-like"/>
</dbReference>
<dbReference type="SUPFAM" id="SSF51215">
    <property type="entry name" value="Regulatory protein AraC"/>
    <property type="match status" value="1"/>
</dbReference>
<proteinExistence type="predicted"/>
<gene>
    <name evidence="5" type="primary">rhaR_29</name>
    <name evidence="5" type="ORF">PAECIP111891_01520</name>
</gene>
<protein>
    <submittedName>
        <fullName evidence="5">HTH-type transcriptional activator RhaR</fullName>
    </submittedName>
</protein>
<organism evidence="5 6">
    <name type="scientific">Paenibacillus allorhizoplanae</name>
    <dbReference type="NCBI Taxonomy" id="2905648"/>
    <lineage>
        <taxon>Bacteria</taxon>
        <taxon>Bacillati</taxon>
        <taxon>Bacillota</taxon>
        <taxon>Bacilli</taxon>
        <taxon>Bacillales</taxon>
        <taxon>Paenibacillaceae</taxon>
        <taxon>Paenibacillus</taxon>
    </lineage>
</organism>